<gene>
    <name evidence="2" type="ORF">GCM10009117_15480</name>
</gene>
<accession>A0ABN1MGV4</accession>
<keyword evidence="3" id="KW-1185">Reference proteome</keyword>
<comment type="caution">
    <text evidence="2">The sequence shown here is derived from an EMBL/GenBank/DDBJ whole genome shotgun (WGS) entry which is preliminary data.</text>
</comment>
<reference evidence="2 3" key="1">
    <citation type="journal article" date="2019" name="Int. J. Syst. Evol. Microbiol.">
        <title>The Global Catalogue of Microorganisms (GCM) 10K type strain sequencing project: providing services to taxonomists for standard genome sequencing and annotation.</title>
        <authorList>
            <consortium name="The Broad Institute Genomics Platform"/>
            <consortium name="The Broad Institute Genome Sequencing Center for Infectious Disease"/>
            <person name="Wu L."/>
            <person name="Ma J."/>
        </authorList>
    </citation>
    <scope>NUCLEOTIDE SEQUENCE [LARGE SCALE GENOMIC DNA]</scope>
    <source>
        <strain evidence="2 3">JCM 16082</strain>
    </source>
</reference>
<dbReference type="InterPro" id="IPR026414">
    <property type="entry name" value="ExosoTase_F-assoc_memb"/>
</dbReference>
<keyword evidence="1" id="KW-1133">Transmembrane helix</keyword>
<keyword evidence="1" id="KW-0472">Membrane</keyword>
<proteinExistence type="predicted"/>
<feature type="transmembrane region" description="Helical" evidence="1">
    <location>
        <begin position="53"/>
        <end position="74"/>
    </location>
</feature>
<dbReference type="EMBL" id="BAAAFG010000015">
    <property type="protein sequence ID" value="GAA0872401.1"/>
    <property type="molecule type" value="Genomic_DNA"/>
</dbReference>
<feature type="transmembrane region" description="Helical" evidence="1">
    <location>
        <begin position="86"/>
        <end position="105"/>
    </location>
</feature>
<dbReference type="RefSeq" id="WP_343765696.1">
    <property type="nucleotide sequence ID" value="NZ_BAAAFG010000015.1"/>
</dbReference>
<name>A0ABN1MGV4_9FLAO</name>
<sequence>MSKQRRIILILIGFSLLAAVRYFEDVLFYDPFIAFFKRDYLQLDTPVYSKKELLIHITWRFFLNMLISLGILYVAFFKKQYIKLSLLLYASAYLILIGLYTYLITFPDKENYLKLFYTRRFLIQPIFLLILLPAFYYQFKVKEGLEIGST</sequence>
<feature type="transmembrane region" description="Helical" evidence="1">
    <location>
        <begin position="117"/>
        <end position="137"/>
    </location>
</feature>
<evidence type="ECO:0000313" key="2">
    <source>
        <dbReference type="EMBL" id="GAA0872401.1"/>
    </source>
</evidence>
<protein>
    <submittedName>
        <fullName evidence="2">Exosortase F system-associated protein</fullName>
    </submittedName>
</protein>
<dbReference type="NCBIfam" id="TIGR04127">
    <property type="entry name" value="flavo_near_exo"/>
    <property type="match status" value="1"/>
</dbReference>
<evidence type="ECO:0000313" key="3">
    <source>
        <dbReference type="Proteomes" id="UP001500507"/>
    </source>
</evidence>
<dbReference type="Proteomes" id="UP001500507">
    <property type="component" value="Unassembled WGS sequence"/>
</dbReference>
<keyword evidence="1" id="KW-0812">Transmembrane</keyword>
<evidence type="ECO:0000256" key="1">
    <source>
        <dbReference type="SAM" id="Phobius"/>
    </source>
</evidence>
<organism evidence="2 3">
    <name type="scientific">Gangjinia marincola</name>
    <dbReference type="NCBI Taxonomy" id="578463"/>
    <lineage>
        <taxon>Bacteria</taxon>
        <taxon>Pseudomonadati</taxon>
        <taxon>Bacteroidota</taxon>
        <taxon>Flavobacteriia</taxon>
        <taxon>Flavobacteriales</taxon>
        <taxon>Flavobacteriaceae</taxon>
        <taxon>Gangjinia</taxon>
    </lineage>
</organism>